<organism evidence="1">
    <name type="scientific">marine metagenome</name>
    <dbReference type="NCBI Taxonomy" id="408172"/>
    <lineage>
        <taxon>unclassified sequences</taxon>
        <taxon>metagenomes</taxon>
        <taxon>ecological metagenomes</taxon>
    </lineage>
</organism>
<accession>A0A382WAW4</accession>
<proteinExistence type="predicted"/>
<dbReference type="AlphaFoldDB" id="A0A382WAW4"/>
<gene>
    <name evidence="1" type="ORF">METZ01_LOCUS408796</name>
</gene>
<reference evidence="1" key="1">
    <citation type="submission" date="2018-05" db="EMBL/GenBank/DDBJ databases">
        <authorList>
            <person name="Lanie J.A."/>
            <person name="Ng W.-L."/>
            <person name="Kazmierczak K.M."/>
            <person name="Andrzejewski T.M."/>
            <person name="Davidsen T.M."/>
            <person name="Wayne K.J."/>
            <person name="Tettelin H."/>
            <person name="Glass J.I."/>
            <person name="Rusch D."/>
            <person name="Podicherti R."/>
            <person name="Tsui H.-C.T."/>
            <person name="Winkler M.E."/>
        </authorList>
    </citation>
    <scope>NUCLEOTIDE SEQUENCE</scope>
</reference>
<feature type="non-terminal residue" evidence="1">
    <location>
        <position position="59"/>
    </location>
</feature>
<evidence type="ECO:0000313" key="1">
    <source>
        <dbReference type="EMBL" id="SVD55942.1"/>
    </source>
</evidence>
<name>A0A382WAW4_9ZZZZ</name>
<protein>
    <submittedName>
        <fullName evidence="1">Uncharacterized protein</fullName>
    </submittedName>
</protein>
<sequence length="59" mass="6518">MPDGATHILIQIAINQFKVLHRCAPYALFGAVAPDLFKVVSRLVSPKLGWAFYPTHSPI</sequence>
<dbReference type="EMBL" id="UINC01158411">
    <property type="protein sequence ID" value="SVD55942.1"/>
    <property type="molecule type" value="Genomic_DNA"/>
</dbReference>